<dbReference type="RefSeq" id="WP_013603322.1">
    <property type="nucleotide sequence ID" value="NC_015149.1"/>
</dbReference>
<dbReference type="Gene3D" id="1.10.3210.10">
    <property type="entry name" value="Hypothetical protein af1432"/>
    <property type="match status" value="1"/>
</dbReference>
<dbReference type="Pfam" id="PF12917">
    <property type="entry name" value="YfbR-like"/>
    <property type="match status" value="1"/>
</dbReference>
<reference evidence="1" key="2">
    <citation type="submission" date="2011-02" db="EMBL/GenBank/DDBJ databases">
        <title>Genetic factors for stable replication of pLS32 in Bacillus subtilis.</title>
        <authorList>
            <person name="Itaya M."/>
        </authorList>
    </citation>
    <scope>NUCLEOTIDE SEQUENCE</scope>
    <source>
        <strain evidence="1">IAM 11631</strain>
        <plasmid evidence="1">pLS32</plasmid>
    </source>
</reference>
<dbReference type="AlphaFoldDB" id="E9RJE8"/>
<sequence length="194" mass="22337">MTYYNRGKVRALGDTQILGLGEIIRYNNRPKIKHENVAEHTFYVITTVLKICQMYNIDDYIKLKALEFAAVHDIPEIFLGDVPYDTKVENPDLTEILEQAEVVSLKKNMPEYAEAYEQFLKEEKEETIAYLIVKLADTVSVLQYSNSEIELGNKTKQMKSINDGAQERVLNLIEKLEKAIESNLKIDKIDTVVF</sequence>
<dbReference type="SUPFAM" id="SSF109604">
    <property type="entry name" value="HD-domain/PDEase-like"/>
    <property type="match status" value="1"/>
</dbReference>
<reference evidence="1" key="1">
    <citation type="journal article" date="1997" name="Proc. Natl. Acad. Sci. U.S.A.">
        <title>Experimental surgery to create subgenomes of Bacillus subtilis 168.</title>
        <authorList>
            <person name="Itaya M."/>
            <person name="Tanaka T."/>
        </authorList>
    </citation>
    <scope>NUCLEOTIDE SEQUENCE</scope>
    <source>
        <strain evidence="1">IAM 11631</strain>
        <plasmid evidence="1">pLS32</plasmid>
    </source>
</reference>
<keyword evidence="1" id="KW-0614">Plasmid</keyword>
<geneLocation type="plasmid" evidence="1">
    <name>pLS32</name>
</geneLocation>
<dbReference type="EMBL" id="AB615353">
    <property type="protein sequence ID" value="BAJ77043.1"/>
    <property type="molecule type" value="Genomic_DNA"/>
</dbReference>
<organism evidence="1">
    <name type="scientific">Bacillus subtilis subsp. natto</name>
    <dbReference type="NCBI Taxonomy" id="86029"/>
    <lineage>
        <taxon>Bacteria</taxon>
        <taxon>Bacillati</taxon>
        <taxon>Bacillota</taxon>
        <taxon>Bacilli</taxon>
        <taxon>Bacillales</taxon>
        <taxon>Bacillaceae</taxon>
        <taxon>Bacillus</taxon>
    </lineage>
</organism>
<proteinExistence type="predicted"/>
<name>E9RJE8_BACNA</name>
<evidence type="ECO:0000313" key="1">
    <source>
        <dbReference type="EMBL" id="BAJ77043.1"/>
    </source>
</evidence>
<evidence type="ECO:0008006" key="2">
    <source>
        <dbReference type="Google" id="ProtNLM"/>
    </source>
</evidence>
<protein>
    <recommendedName>
        <fullName evidence="2">HD domain-containing protein</fullName>
    </recommendedName>
</protein>
<accession>E9RJE8</accession>